<name>A0A2U8WT32_9HYPH</name>
<dbReference type="InterPro" id="IPR009506">
    <property type="entry name" value="YjiS-like"/>
</dbReference>
<dbReference type="RefSeq" id="WP_109960858.1">
    <property type="nucleotide sequence ID" value="NZ_CP029553.1"/>
</dbReference>
<dbReference type="Pfam" id="PF06568">
    <property type="entry name" value="YjiS-like"/>
    <property type="match status" value="1"/>
</dbReference>
<dbReference type="KEGG" id="mtea:DK419_21270"/>
<protein>
    <recommendedName>
        <fullName evidence="1">YjiS-like domain-containing protein</fullName>
    </recommendedName>
</protein>
<dbReference type="AlphaFoldDB" id="A0A2U8WT32"/>
<sequence length="113" mass="12594">MTITFAPLGILSLALGLGRKAGRIVARIVARIVTLWINRRAAYRLAELDDRALKDIGLTRSDVEGVLDLPFRQDPTVPLVHRRRVRRQPPPPALSLRLAARDGRAVEGRTREA</sequence>
<evidence type="ECO:0000313" key="3">
    <source>
        <dbReference type="Proteomes" id="UP000245444"/>
    </source>
</evidence>
<evidence type="ECO:0000313" key="2">
    <source>
        <dbReference type="EMBL" id="AWN48570.1"/>
    </source>
</evidence>
<evidence type="ECO:0000259" key="1">
    <source>
        <dbReference type="Pfam" id="PF06568"/>
    </source>
</evidence>
<keyword evidence="3" id="KW-1185">Reference proteome</keyword>
<feature type="domain" description="YjiS-like" evidence="1">
    <location>
        <begin position="31"/>
        <end position="64"/>
    </location>
</feature>
<proteinExistence type="predicted"/>
<dbReference type="OrthoDB" id="7861975at2"/>
<dbReference type="Proteomes" id="UP000245444">
    <property type="component" value="Chromosome"/>
</dbReference>
<reference evidence="2 3" key="1">
    <citation type="submission" date="2018-05" db="EMBL/GenBank/DDBJ databases">
        <title>Complete Genome Sequence of Methylobacterium sp. 17Sr1-28.</title>
        <authorList>
            <person name="Srinivasan S."/>
        </authorList>
    </citation>
    <scope>NUCLEOTIDE SEQUENCE [LARGE SCALE GENOMIC DNA]</scope>
    <source>
        <strain evidence="2 3">17Sr1-28</strain>
    </source>
</reference>
<organism evidence="2 3">
    <name type="scientific">Methylobacterium terrae</name>
    <dbReference type="NCBI Taxonomy" id="2202827"/>
    <lineage>
        <taxon>Bacteria</taxon>
        <taxon>Pseudomonadati</taxon>
        <taxon>Pseudomonadota</taxon>
        <taxon>Alphaproteobacteria</taxon>
        <taxon>Hyphomicrobiales</taxon>
        <taxon>Methylobacteriaceae</taxon>
        <taxon>Methylobacterium</taxon>
    </lineage>
</organism>
<dbReference type="EMBL" id="CP029553">
    <property type="protein sequence ID" value="AWN48570.1"/>
    <property type="molecule type" value="Genomic_DNA"/>
</dbReference>
<accession>A0A2U8WT32</accession>
<gene>
    <name evidence="2" type="ORF">DK419_21270</name>
</gene>